<dbReference type="InterPro" id="IPR027417">
    <property type="entry name" value="P-loop_NTPase"/>
</dbReference>
<evidence type="ECO:0000256" key="1">
    <source>
        <dbReference type="ARBA" id="ARBA00004389"/>
    </source>
</evidence>
<evidence type="ECO:0000256" key="4">
    <source>
        <dbReference type="ARBA" id="ARBA00022692"/>
    </source>
</evidence>
<dbReference type="GO" id="GO:0005789">
    <property type="term" value="C:endoplasmic reticulum membrane"/>
    <property type="evidence" value="ECO:0007669"/>
    <property type="project" value="UniProtKB-SubCell"/>
</dbReference>
<proteinExistence type="inferred from homology"/>
<dbReference type="CTD" id="47283"/>
<dbReference type="SUPFAM" id="SSF52540">
    <property type="entry name" value="P-loop containing nucleoside triphosphate hydrolases"/>
    <property type="match status" value="1"/>
</dbReference>
<evidence type="ECO:0000256" key="8">
    <source>
        <dbReference type="ARBA" id="ARBA00023134"/>
    </source>
</evidence>
<dbReference type="GO" id="GO:0005525">
    <property type="term" value="F:GTP binding"/>
    <property type="evidence" value="ECO:0007669"/>
    <property type="project" value="UniProtKB-KW"/>
</dbReference>
<dbReference type="PANTHER" id="PTHR45909:SF1">
    <property type="entry name" value="ADP-RIBOSYLATION FACTOR-RELATED PROTEIN 1"/>
    <property type="match status" value="1"/>
</dbReference>
<keyword evidence="8" id="KW-0342">GTP-binding</keyword>
<dbReference type="CDD" id="cd04105">
    <property type="entry name" value="SR_beta"/>
    <property type="match status" value="1"/>
</dbReference>
<evidence type="ECO:0000256" key="10">
    <source>
        <dbReference type="ARBA" id="ARBA00023170"/>
    </source>
</evidence>
<dbReference type="GO" id="GO:0043001">
    <property type="term" value="P:Golgi to plasma membrane protein transport"/>
    <property type="evidence" value="ECO:0007669"/>
    <property type="project" value="TreeGrafter"/>
</dbReference>
<dbReference type="GO" id="GO:0034067">
    <property type="term" value="P:protein localization to Golgi apparatus"/>
    <property type="evidence" value="ECO:0007669"/>
    <property type="project" value="TreeGrafter"/>
</dbReference>
<keyword evidence="4 11" id="KW-0812">Transmembrane</keyword>
<dbReference type="Proteomes" id="UP000694867">
    <property type="component" value="Unplaced"/>
</dbReference>
<dbReference type="KEGG" id="goe:100909343"/>
<keyword evidence="9 11" id="KW-0472">Membrane</keyword>
<evidence type="ECO:0000256" key="7">
    <source>
        <dbReference type="ARBA" id="ARBA00022989"/>
    </source>
</evidence>
<dbReference type="GO" id="GO:0006886">
    <property type="term" value="P:intracellular protein transport"/>
    <property type="evidence" value="ECO:0007669"/>
    <property type="project" value="TreeGrafter"/>
</dbReference>
<dbReference type="InterPro" id="IPR019009">
    <property type="entry name" value="SRP_receptor_beta_su"/>
</dbReference>
<sequence>MDVLGSEATVLSVVLALLIVVITVVFVLRRSRGGRSNVLICGISNAGKTVLYAHLCSGKTVQTYVSIKENQGQFEHPSSGKVVKLVDIPGNERQRMNVFDNFKSSARALIFVVDSISFMSELKDVAEYAYYVLSDPDTSRLPVLIACNKQDDSMAKSITVIKSNLEKELNLLRKTQSSKLVTTEGAQLGRVLGSARKDFEFADLSQTVDFVEFSSTADRTPVLDWLSKL</sequence>
<keyword evidence="7 11" id="KW-1133">Transmembrane helix</keyword>
<comment type="similarity">
    <text evidence="2">Belongs to the SRP receptor beta subunit family.</text>
</comment>
<gene>
    <name evidence="13" type="primary">LOC100909343</name>
</gene>
<evidence type="ECO:0000256" key="9">
    <source>
        <dbReference type="ARBA" id="ARBA00023136"/>
    </source>
</evidence>
<dbReference type="PANTHER" id="PTHR45909">
    <property type="entry name" value="ADP-RIBOSYLATION FACTOR-RELATED PROTEIN 1"/>
    <property type="match status" value="1"/>
</dbReference>
<name>A0AAJ6QPB3_9ACAR</name>
<dbReference type="GO" id="GO:0003924">
    <property type="term" value="F:GTPase activity"/>
    <property type="evidence" value="ECO:0007669"/>
    <property type="project" value="TreeGrafter"/>
</dbReference>
<evidence type="ECO:0000313" key="13">
    <source>
        <dbReference type="RefSeq" id="XP_003739457.1"/>
    </source>
</evidence>
<reference evidence="13" key="1">
    <citation type="submission" date="2025-08" db="UniProtKB">
        <authorList>
            <consortium name="RefSeq"/>
        </authorList>
    </citation>
    <scope>IDENTIFICATION</scope>
</reference>
<evidence type="ECO:0000313" key="12">
    <source>
        <dbReference type="Proteomes" id="UP000694867"/>
    </source>
</evidence>
<keyword evidence="5" id="KW-0547">Nucleotide-binding</keyword>
<dbReference type="AlphaFoldDB" id="A0AAJ6QPB3"/>
<keyword evidence="12" id="KW-1185">Reference proteome</keyword>
<feature type="transmembrane region" description="Helical" evidence="11">
    <location>
        <begin position="6"/>
        <end position="28"/>
    </location>
</feature>
<dbReference type="Gene3D" id="3.40.50.300">
    <property type="entry name" value="P-loop containing nucleotide triphosphate hydrolases"/>
    <property type="match status" value="1"/>
</dbReference>
<dbReference type="GO" id="GO:0005794">
    <property type="term" value="C:Golgi apparatus"/>
    <property type="evidence" value="ECO:0007669"/>
    <property type="project" value="TreeGrafter"/>
</dbReference>
<protein>
    <recommendedName>
        <fullName evidence="3">Signal recognition particle receptor subunit beta</fullName>
    </recommendedName>
</protein>
<dbReference type="GeneID" id="100909343"/>
<evidence type="ECO:0000256" key="3">
    <source>
        <dbReference type="ARBA" id="ARBA00020256"/>
    </source>
</evidence>
<keyword evidence="6" id="KW-0256">Endoplasmic reticulum</keyword>
<evidence type="ECO:0000256" key="2">
    <source>
        <dbReference type="ARBA" id="ARBA00005619"/>
    </source>
</evidence>
<dbReference type="InterPro" id="IPR024156">
    <property type="entry name" value="Small_GTPase_ARF"/>
</dbReference>
<organism evidence="12 13">
    <name type="scientific">Galendromus occidentalis</name>
    <name type="common">western predatory mite</name>
    <dbReference type="NCBI Taxonomy" id="34638"/>
    <lineage>
        <taxon>Eukaryota</taxon>
        <taxon>Metazoa</taxon>
        <taxon>Ecdysozoa</taxon>
        <taxon>Arthropoda</taxon>
        <taxon>Chelicerata</taxon>
        <taxon>Arachnida</taxon>
        <taxon>Acari</taxon>
        <taxon>Parasitiformes</taxon>
        <taxon>Mesostigmata</taxon>
        <taxon>Gamasina</taxon>
        <taxon>Phytoseioidea</taxon>
        <taxon>Phytoseiidae</taxon>
        <taxon>Typhlodrominae</taxon>
        <taxon>Galendromus</taxon>
    </lineage>
</organism>
<dbReference type="RefSeq" id="XP_003739457.1">
    <property type="nucleotide sequence ID" value="XM_003739409.2"/>
</dbReference>
<evidence type="ECO:0000256" key="6">
    <source>
        <dbReference type="ARBA" id="ARBA00022824"/>
    </source>
</evidence>
<evidence type="ECO:0000256" key="5">
    <source>
        <dbReference type="ARBA" id="ARBA00022741"/>
    </source>
</evidence>
<dbReference type="Pfam" id="PF09439">
    <property type="entry name" value="SRPRB"/>
    <property type="match status" value="1"/>
</dbReference>
<comment type="subcellular location">
    <subcellularLocation>
        <location evidence="1">Endoplasmic reticulum membrane</location>
        <topology evidence="1">Single-pass membrane protein</topology>
    </subcellularLocation>
</comment>
<keyword evidence="10 13" id="KW-0675">Receptor</keyword>
<accession>A0AAJ6QPB3</accession>
<evidence type="ECO:0000256" key="11">
    <source>
        <dbReference type="SAM" id="Phobius"/>
    </source>
</evidence>